<name>A0A8J6N556_9BACT</name>
<dbReference type="PANTHER" id="PTHR36214">
    <property type="match status" value="1"/>
</dbReference>
<dbReference type="InterPro" id="IPR011005">
    <property type="entry name" value="Dihydropteroate_synth-like_sf"/>
</dbReference>
<reference evidence="2 3" key="1">
    <citation type="submission" date="2020-08" db="EMBL/GenBank/DDBJ databases">
        <title>Bridging the membrane lipid divide: bacteria of the FCB group superphylum have the potential to synthesize archaeal ether lipids.</title>
        <authorList>
            <person name="Villanueva L."/>
            <person name="Von Meijenfeldt F.A.B."/>
            <person name="Westbye A.B."/>
            <person name="Yadav S."/>
            <person name="Hopmans E.C."/>
            <person name="Dutilh B.E."/>
            <person name="Sinninghe Damste J.S."/>
        </authorList>
    </citation>
    <scope>NUCLEOTIDE SEQUENCE [LARGE SCALE GENOMIC DNA]</scope>
    <source>
        <strain evidence="2">NIOZ-UU82</strain>
    </source>
</reference>
<evidence type="ECO:0000313" key="2">
    <source>
        <dbReference type="EMBL" id="MBC8198881.1"/>
    </source>
</evidence>
<protein>
    <submittedName>
        <fullName evidence="2">Acetyl-CoA decarbonylase/synthase complex subunit delta</fullName>
    </submittedName>
</protein>
<dbReference type="NCBIfam" id="NF003376">
    <property type="entry name" value="PRK04452.1-2"/>
    <property type="match status" value="1"/>
</dbReference>
<dbReference type="SUPFAM" id="SSF51717">
    <property type="entry name" value="Dihydropteroate synthetase-like"/>
    <property type="match status" value="1"/>
</dbReference>
<dbReference type="InterPro" id="IPR051069">
    <property type="entry name" value="ACDS_complex_subunit"/>
</dbReference>
<dbReference type="Proteomes" id="UP000603545">
    <property type="component" value="Unassembled WGS sequence"/>
</dbReference>
<proteinExistence type="predicted"/>
<dbReference type="PANTHER" id="PTHR36214:SF5">
    <property type="entry name" value="ACETYL-COA DECARBONYLASE_SYNTHASE COMPLEX SUBUNIT DELTA"/>
    <property type="match status" value="1"/>
</dbReference>
<dbReference type="Gene3D" id="3.20.20.20">
    <property type="entry name" value="Dihydropteroate synthase-like"/>
    <property type="match status" value="1"/>
</dbReference>
<evidence type="ECO:0000259" key="1">
    <source>
        <dbReference type="Pfam" id="PF03599"/>
    </source>
</evidence>
<comment type="caution">
    <text evidence="2">The sequence shown here is derived from an EMBL/GenBank/DDBJ whole genome shotgun (WGS) entry which is preliminary data.</text>
</comment>
<dbReference type="Pfam" id="PF03599">
    <property type="entry name" value="CdhD"/>
    <property type="match status" value="1"/>
</dbReference>
<organism evidence="2 3">
    <name type="scientific">Candidatus Desulfaltia bathyphila</name>
    <dbReference type="NCBI Taxonomy" id="2841697"/>
    <lineage>
        <taxon>Bacteria</taxon>
        <taxon>Pseudomonadati</taxon>
        <taxon>Thermodesulfobacteriota</taxon>
        <taxon>Desulfobacteria</taxon>
        <taxon>Desulfobacterales</taxon>
        <taxon>Desulfobacterales incertae sedis</taxon>
        <taxon>Candidatus Desulfaltia</taxon>
    </lineage>
</organism>
<accession>A0A8J6N556</accession>
<evidence type="ECO:0000313" key="3">
    <source>
        <dbReference type="Proteomes" id="UP000603545"/>
    </source>
</evidence>
<sequence>MAVEIPKVAYAGKIKEIPLGREGNTITVGGESCYPFHLFEGAMPHPPKIAMEVYDRAPEDWPDTALEPFADVAGDPAAWARKCIDTYGAEMIALQLASTDPNAENIPADEAAAITKKVSDAVDVPLIVFGTSNVDKDTEVLKAVCEACEGKNLIIGPLSEGNYRAIGATAIGYKHTVMASTPIDINLAKQLNILLGNLNVPDDKIIIDPTTGALGYGLEYCYSVMERIRMAALVQEDERLQFPILANLAKEVWKIKEVKLSETEAPLLGDQKKRGILMEAMTAQCVLLAGADILVMRHPEAINLVKESIQDLMIRGEG</sequence>
<dbReference type="InterPro" id="IPR016041">
    <property type="entry name" value="Ac-CoA_synth_d_su_TIM-brl"/>
</dbReference>
<dbReference type="AlphaFoldDB" id="A0A8J6N556"/>
<gene>
    <name evidence="2" type="ORF">H8E80_02365</name>
</gene>
<dbReference type="NCBIfam" id="NF003377">
    <property type="entry name" value="PRK04452.1-3"/>
    <property type="match status" value="1"/>
</dbReference>
<feature type="domain" description="CO dehydrogenase/acetyl-CoA synthase delta subunit TIM barrel" evidence="1">
    <location>
        <begin position="16"/>
        <end position="298"/>
    </location>
</feature>
<dbReference type="EMBL" id="JACNLL010000026">
    <property type="protein sequence ID" value="MBC8198881.1"/>
    <property type="molecule type" value="Genomic_DNA"/>
</dbReference>